<evidence type="ECO:0000313" key="4">
    <source>
        <dbReference type="Proteomes" id="UP001597541"/>
    </source>
</evidence>
<proteinExistence type="predicted"/>
<dbReference type="RefSeq" id="WP_377605527.1">
    <property type="nucleotide sequence ID" value="NZ_JBHUME010000012.1"/>
</dbReference>
<name>A0ABW5PGV2_9BACL</name>
<dbReference type="InterPro" id="IPR014782">
    <property type="entry name" value="Peptidase_M1_dom"/>
</dbReference>
<keyword evidence="3" id="KW-0645">Protease</keyword>
<sequence length="682" mass="76938">MNHRLTKPLVSLLLAVAFIVSGIALWPRDETAVPASGEVKPANQSKKKAQSKPQRPAAKTTSPAAKPPVKSAPLPNLPVDKKPEPLSQRVVEYHIDAKWVPDRKQITAAQTVTWTNPGKKTVTEMYLHLYPNAFESMDTTFMKESGGTLRSDRMLSGSFGSIKLNAVKTSDGTNLLPRLQAVQPDDGNKKDRTLVKIRLPEPIPPKGSITLRMAFTVTLPHTFARMGYAGDFVMAGQWFPKVAAYELTGTRGRAVEGWNAHQYHGNSEFYSDFGIYNVKVAVPSSYIVAATGFQTKPTTDKDGYKTYQFYADDVHDFAWSASPDFEYAEEPFSAPNVPGVRIKLYLDPKHKDLKDRYFHAAKTALTEFSKMYGQYPYSTLSIVVPPAEGNGAGGMEYPTLVTAFGADSIDPGYDLERVVVHEIAHQYWYGMVASNEFEEAWLDEGFASYSEDKIMEKEYGVAPNLPVESSYITSPAPLKQLSWKYRGHNHYAENVYTRAKLVLLGIEREIGTKMMNKVIRAYFVKWKFKHPSTADFQTVLERMTKRDWDPYFSQYVYGSMMADFSVEEIHTDKVNENGETIYVHRVFIRKNGGDFSKVPILFYFEDGSTMKKTWDGAELLTEYKITNSSPLTWVAVDPNRTIVVENKHINNFMKAEVDSKWNIRWNLSIAKILEALLGSLAW</sequence>
<dbReference type="PANTHER" id="PTHR45726:SF3">
    <property type="entry name" value="LEUKOTRIENE A-4 HYDROLASE"/>
    <property type="match status" value="1"/>
</dbReference>
<dbReference type="SUPFAM" id="SSF55486">
    <property type="entry name" value="Metalloproteases ('zincins'), catalytic domain"/>
    <property type="match status" value="1"/>
</dbReference>
<keyword evidence="3" id="KW-0031">Aminopeptidase</keyword>
<keyword evidence="4" id="KW-1185">Reference proteome</keyword>
<organism evidence="3 4">
    <name type="scientific">Paenibacillus gansuensis</name>
    <dbReference type="NCBI Taxonomy" id="306542"/>
    <lineage>
        <taxon>Bacteria</taxon>
        <taxon>Bacillati</taxon>
        <taxon>Bacillota</taxon>
        <taxon>Bacilli</taxon>
        <taxon>Bacillales</taxon>
        <taxon>Paenibacillaceae</taxon>
        <taxon>Paenibacillus</taxon>
    </lineage>
</organism>
<dbReference type="GO" id="GO:0004177">
    <property type="term" value="F:aminopeptidase activity"/>
    <property type="evidence" value="ECO:0007669"/>
    <property type="project" value="UniProtKB-KW"/>
</dbReference>
<protein>
    <submittedName>
        <fullName evidence="3">M1 family metallopeptidase</fullName>
        <ecNumber evidence="3">3.4.11.-</ecNumber>
    </submittedName>
</protein>
<dbReference type="Pfam" id="PF01433">
    <property type="entry name" value="Peptidase_M1"/>
    <property type="match status" value="1"/>
</dbReference>
<keyword evidence="3" id="KW-0378">Hydrolase</keyword>
<accession>A0ABW5PGV2</accession>
<reference evidence="4" key="1">
    <citation type="journal article" date="2019" name="Int. J. Syst. Evol. Microbiol.">
        <title>The Global Catalogue of Microorganisms (GCM) 10K type strain sequencing project: providing services to taxonomists for standard genome sequencing and annotation.</title>
        <authorList>
            <consortium name="The Broad Institute Genomics Platform"/>
            <consortium name="The Broad Institute Genome Sequencing Center for Infectious Disease"/>
            <person name="Wu L."/>
            <person name="Ma J."/>
        </authorList>
    </citation>
    <scope>NUCLEOTIDE SEQUENCE [LARGE SCALE GENOMIC DNA]</scope>
    <source>
        <strain evidence="4">KCTC 3950</strain>
    </source>
</reference>
<evidence type="ECO:0000259" key="2">
    <source>
        <dbReference type="Pfam" id="PF01433"/>
    </source>
</evidence>
<dbReference type="InterPro" id="IPR034015">
    <property type="entry name" value="M1_LTA4H"/>
</dbReference>
<dbReference type="Proteomes" id="UP001597541">
    <property type="component" value="Unassembled WGS sequence"/>
</dbReference>
<evidence type="ECO:0000313" key="3">
    <source>
        <dbReference type="EMBL" id="MFD2614550.1"/>
    </source>
</evidence>
<dbReference type="InterPro" id="IPR027268">
    <property type="entry name" value="Peptidase_M4/M1_CTD_sf"/>
</dbReference>
<dbReference type="EMBL" id="JBHUME010000012">
    <property type="protein sequence ID" value="MFD2614550.1"/>
    <property type="molecule type" value="Genomic_DNA"/>
</dbReference>
<dbReference type="EC" id="3.4.11.-" evidence="3"/>
<dbReference type="Gene3D" id="1.10.390.10">
    <property type="entry name" value="Neutral Protease Domain 2"/>
    <property type="match status" value="1"/>
</dbReference>
<gene>
    <name evidence="3" type="ORF">ACFSUF_19235</name>
</gene>
<dbReference type="CDD" id="cd09604">
    <property type="entry name" value="M1_APN_like"/>
    <property type="match status" value="1"/>
</dbReference>
<feature type="domain" description="Peptidase M1 membrane alanine aminopeptidase" evidence="2">
    <location>
        <begin position="361"/>
        <end position="549"/>
    </location>
</feature>
<feature type="region of interest" description="Disordered" evidence="1">
    <location>
        <begin position="34"/>
        <end position="85"/>
    </location>
</feature>
<dbReference type="PANTHER" id="PTHR45726">
    <property type="entry name" value="LEUKOTRIENE A-4 HYDROLASE"/>
    <property type="match status" value="1"/>
</dbReference>
<evidence type="ECO:0000256" key="1">
    <source>
        <dbReference type="SAM" id="MobiDB-lite"/>
    </source>
</evidence>
<comment type="caution">
    <text evidence="3">The sequence shown here is derived from an EMBL/GenBank/DDBJ whole genome shotgun (WGS) entry which is preliminary data.</text>
</comment>
<feature type="compositionally biased region" description="Low complexity" evidence="1">
    <location>
        <begin position="56"/>
        <end position="74"/>
    </location>
</feature>